<evidence type="ECO:0000313" key="5">
    <source>
        <dbReference type="EMBL" id="OEG71828.1"/>
    </source>
</evidence>
<dbReference type="InterPro" id="IPR000119">
    <property type="entry name" value="Hist_DNA-bd"/>
</dbReference>
<evidence type="ECO:0000313" key="6">
    <source>
        <dbReference type="EMBL" id="OEG71853.1"/>
    </source>
</evidence>
<gene>
    <name evidence="4" type="ORF">ATZ36_00635</name>
    <name evidence="6" type="ORF">ATZ36_12315</name>
    <name evidence="5" type="ORF">ATZ36_12495</name>
</gene>
<comment type="caution">
    <text evidence="4">The sequence shown here is derived from an EMBL/GenBank/DDBJ whole genome shotgun (WGS) entry which is preliminary data.</text>
</comment>
<dbReference type="InterPro" id="IPR010992">
    <property type="entry name" value="IHF-like_DNA-bd_dom_sf"/>
</dbReference>
<dbReference type="PANTHER" id="PTHR33175">
    <property type="entry name" value="DNA-BINDING PROTEIN HU"/>
    <property type="match status" value="1"/>
</dbReference>
<dbReference type="GO" id="GO:0003677">
    <property type="term" value="F:DNA binding"/>
    <property type="evidence" value="ECO:0007669"/>
    <property type="project" value="UniProtKB-KW"/>
</dbReference>
<reference evidence="4 7" key="1">
    <citation type="submission" date="2015-11" db="EMBL/GenBank/DDBJ databases">
        <title>Evidence for parallel genomic evolution in an endosymbiosis of termite gut flagellates.</title>
        <authorList>
            <person name="Zheng H."/>
        </authorList>
    </citation>
    <scope>NUCLEOTIDE SEQUENCE [LARGE SCALE GENOMIC DNA]</scope>
    <source>
        <strain evidence="4 7">CET450</strain>
    </source>
</reference>
<evidence type="ECO:0000256" key="1">
    <source>
        <dbReference type="ARBA" id="ARBA00010529"/>
    </source>
</evidence>
<sequence length="89" mass="10029">MIKMTKNDIAIALSGILSSKKEAEAAVNKVFEEMSNSLKNGDKVIITGFGSFNMLETKTKQGRNPRTCEKLLIAPMKKIRFKQSKKFFE</sequence>
<proteinExistence type="inferred from homology"/>
<evidence type="ECO:0000313" key="7">
    <source>
        <dbReference type="Proteomes" id="UP000095237"/>
    </source>
</evidence>
<dbReference type="EMBL" id="LNVX01000036">
    <property type="protein sequence ID" value="OEG71853.1"/>
    <property type="molecule type" value="Genomic_DNA"/>
</dbReference>
<protein>
    <recommendedName>
        <fullName evidence="8">DNA-binding protein HU</fullName>
    </recommendedName>
</protein>
<dbReference type="PRINTS" id="PR01727">
    <property type="entry name" value="DNABINDINGHU"/>
</dbReference>
<dbReference type="PANTHER" id="PTHR33175:SF2">
    <property type="entry name" value="INTEGRATION HOST FACTOR SUBUNIT ALPHA"/>
    <property type="match status" value="1"/>
</dbReference>
<dbReference type="Pfam" id="PF00216">
    <property type="entry name" value="Bac_DNA_binding"/>
    <property type="match status" value="1"/>
</dbReference>
<keyword evidence="2" id="KW-0238">DNA-binding</keyword>
<dbReference type="SMART" id="SM00411">
    <property type="entry name" value="BHL"/>
    <property type="match status" value="1"/>
</dbReference>
<evidence type="ECO:0000256" key="3">
    <source>
        <dbReference type="RuleBase" id="RU003939"/>
    </source>
</evidence>
<dbReference type="Proteomes" id="UP000095237">
    <property type="component" value="Unassembled WGS sequence"/>
</dbReference>
<dbReference type="EMBL" id="LNVX01000314">
    <property type="protein sequence ID" value="OEG70528.1"/>
    <property type="molecule type" value="Genomic_DNA"/>
</dbReference>
<dbReference type="GO" id="GO:0005829">
    <property type="term" value="C:cytosol"/>
    <property type="evidence" value="ECO:0007669"/>
    <property type="project" value="TreeGrafter"/>
</dbReference>
<accession>A0A1E5IKS0</accession>
<evidence type="ECO:0000313" key="4">
    <source>
        <dbReference type="EMBL" id="OEG70528.1"/>
    </source>
</evidence>
<dbReference type="SUPFAM" id="SSF47729">
    <property type="entry name" value="IHF-like DNA-binding proteins"/>
    <property type="match status" value="1"/>
</dbReference>
<dbReference type="EMBL" id="LNVX01000048">
    <property type="protein sequence ID" value="OEG71828.1"/>
    <property type="molecule type" value="Genomic_DNA"/>
</dbReference>
<dbReference type="Gene3D" id="4.10.520.10">
    <property type="entry name" value="IHF-like DNA-binding proteins"/>
    <property type="match status" value="1"/>
</dbReference>
<comment type="similarity">
    <text evidence="1 3">Belongs to the bacterial histone-like protein family.</text>
</comment>
<evidence type="ECO:0000256" key="2">
    <source>
        <dbReference type="ARBA" id="ARBA00023125"/>
    </source>
</evidence>
<name>A0A1E5IKS0_ENDTX</name>
<dbReference type="AlphaFoldDB" id="A0A1E5IKS0"/>
<dbReference type="GO" id="GO:0030527">
    <property type="term" value="F:structural constituent of chromatin"/>
    <property type="evidence" value="ECO:0007669"/>
    <property type="project" value="InterPro"/>
</dbReference>
<organism evidence="4 7">
    <name type="scientific">Endomicrobium trichonymphae</name>
    <dbReference type="NCBI Taxonomy" id="1408204"/>
    <lineage>
        <taxon>Bacteria</taxon>
        <taxon>Pseudomonadati</taxon>
        <taxon>Elusimicrobiota</taxon>
        <taxon>Endomicrobiia</taxon>
        <taxon>Endomicrobiales</taxon>
        <taxon>Endomicrobiaceae</taxon>
        <taxon>Candidatus Endomicrobiellum</taxon>
    </lineage>
</organism>
<evidence type="ECO:0008006" key="8">
    <source>
        <dbReference type="Google" id="ProtNLM"/>
    </source>
</evidence>
<keyword evidence="7" id="KW-1185">Reference proteome</keyword>